<gene>
    <name evidence="1" type="ORF">T4C_5386</name>
</gene>
<organism evidence="1 2">
    <name type="scientific">Trichinella pseudospiralis</name>
    <name type="common">Parasitic roundworm</name>
    <dbReference type="NCBI Taxonomy" id="6337"/>
    <lineage>
        <taxon>Eukaryota</taxon>
        <taxon>Metazoa</taxon>
        <taxon>Ecdysozoa</taxon>
        <taxon>Nematoda</taxon>
        <taxon>Enoplea</taxon>
        <taxon>Dorylaimia</taxon>
        <taxon>Trichinellida</taxon>
        <taxon>Trichinellidae</taxon>
        <taxon>Trichinella</taxon>
    </lineage>
</organism>
<sequence>MQPIAINKPSSKFSTTFNKNEKCNRFNDSINLQKIDQKGSFCGSKNFINWRLNEAKQQQLISIRVYW</sequence>
<evidence type="ECO:0000313" key="1">
    <source>
        <dbReference type="EMBL" id="KRZ45831.1"/>
    </source>
</evidence>
<dbReference type="Proteomes" id="UP000054826">
    <property type="component" value="Unassembled WGS sequence"/>
</dbReference>
<protein>
    <submittedName>
        <fullName evidence="1">Uncharacterized protein</fullName>
    </submittedName>
</protein>
<name>A0A0V1KF36_TRIPS</name>
<proteinExistence type="predicted"/>
<dbReference type="AlphaFoldDB" id="A0A0V1KF36"/>
<accession>A0A0V1KF36</accession>
<dbReference type="EMBL" id="JYDV01000002">
    <property type="protein sequence ID" value="KRZ45831.1"/>
    <property type="molecule type" value="Genomic_DNA"/>
</dbReference>
<comment type="caution">
    <text evidence="1">The sequence shown here is derived from an EMBL/GenBank/DDBJ whole genome shotgun (WGS) entry which is preliminary data.</text>
</comment>
<reference evidence="1 2" key="1">
    <citation type="submission" date="2015-01" db="EMBL/GenBank/DDBJ databases">
        <title>Evolution of Trichinella species and genotypes.</title>
        <authorList>
            <person name="Korhonen P.K."/>
            <person name="Edoardo P."/>
            <person name="Giuseppe L.R."/>
            <person name="Gasser R.B."/>
        </authorList>
    </citation>
    <scope>NUCLEOTIDE SEQUENCE [LARGE SCALE GENOMIC DNA]</scope>
    <source>
        <strain evidence="1">ISS176</strain>
    </source>
</reference>
<evidence type="ECO:0000313" key="2">
    <source>
        <dbReference type="Proteomes" id="UP000054826"/>
    </source>
</evidence>